<gene>
    <name evidence="2" type="ORF">JF887_12005</name>
</gene>
<accession>A0A934KM07</accession>
<comment type="caution">
    <text evidence="2">The sequence shown here is derived from an EMBL/GenBank/DDBJ whole genome shotgun (WGS) entry which is preliminary data.</text>
</comment>
<keyword evidence="1" id="KW-0812">Transmembrane</keyword>
<dbReference type="Proteomes" id="UP000614410">
    <property type="component" value="Unassembled WGS sequence"/>
</dbReference>
<feature type="transmembrane region" description="Helical" evidence="1">
    <location>
        <begin position="32"/>
        <end position="53"/>
    </location>
</feature>
<reference evidence="2 3" key="1">
    <citation type="submission" date="2020-10" db="EMBL/GenBank/DDBJ databases">
        <title>Ca. Dormibacterota MAGs.</title>
        <authorList>
            <person name="Montgomery K."/>
        </authorList>
    </citation>
    <scope>NUCLEOTIDE SEQUENCE [LARGE SCALE GENOMIC DNA]</scope>
    <source>
        <strain evidence="2">Mitchell_Peninsula_5</strain>
    </source>
</reference>
<protein>
    <submittedName>
        <fullName evidence="2">Uncharacterized protein</fullName>
    </submittedName>
</protein>
<dbReference type="AlphaFoldDB" id="A0A934KM07"/>
<keyword evidence="1" id="KW-1133">Transmembrane helix</keyword>
<evidence type="ECO:0000313" key="3">
    <source>
        <dbReference type="Proteomes" id="UP000614410"/>
    </source>
</evidence>
<organism evidence="2 3">
    <name type="scientific">Candidatus Amunia macphersoniae</name>
    <dbReference type="NCBI Taxonomy" id="3127014"/>
    <lineage>
        <taxon>Bacteria</taxon>
        <taxon>Bacillati</taxon>
        <taxon>Candidatus Dormiibacterota</taxon>
        <taxon>Candidatus Dormibacteria</taxon>
        <taxon>Candidatus Aeolococcales</taxon>
        <taxon>Candidatus Aeolococcaceae</taxon>
        <taxon>Candidatus Amunia</taxon>
    </lineage>
</organism>
<proteinExistence type="predicted"/>
<evidence type="ECO:0000313" key="2">
    <source>
        <dbReference type="EMBL" id="MBJ7610137.1"/>
    </source>
</evidence>
<dbReference type="EMBL" id="JAEKNN010000057">
    <property type="protein sequence ID" value="MBJ7610137.1"/>
    <property type="molecule type" value="Genomic_DNA"/>
</dbReference>
<keyword evidence="1" id="KW-0472">Membrane</keyword>
<evidence type="ECO:0000256" key="1">
    <source>
        <dbReference type="SAM" id="Phobius"/>
    </source>
</evidence>
<sequence>MAAGRPRDWRIAAALSILPGGGQVYNGQPRKAVFYFLTTVLTLGPAVLLITVGERLGSGLLQQRSFAPFLLVALGSVLLFLLVFVLGLYFWASAVVDARYSARELSAGVPGADNRWWFFHL</sequence>
<feature type="transmembrane region" description="Helical" evidence="1">
    <location>
        <begin position="65"/>
        <end position="91"/>
    </location>
</feature>
<name>A0A934KM07_9BACT</name>